<comment type="similarity">
    <text evidence="1">Belongs to the acetyltransferase family.</text>
</comment>
<protein>
    <submittedName>
        <fullName evidence="5">GCN5-related N-acetyltransferase</fullName>
    </submittedName>
</protein>
<reference evidence="6" key="1">
    <citation type="submission" date="2011-10" db="EMBL/GenBank/DDBJ databases">
        <title>The complete genome of chromosome of Thermovirga lienii DSM 17291.</title>
        <authorList>
            <consortium name="US DOE Joint Genome Institute (JGI-PGF)"/>
            <person name="Lucas S."/>
            <person name="Copeland A."/>
            <person name="Lapidus A."/>
            <person name="Glavina del Rio T."/>
            <person name="Dalin E."/>
            <person name="Tice H."/>
            <person name="Bruce D."/>
            <person name="Goodwin L."/>
            <person name="Pitluck S."/>
            <person name="Peters L."/>
            <person name="Mikhailova N."/>
            <person name="Saunders E."/>
            <person name="Kyrpides N."/>
            <person name="Mavromatis K."/>
            <person name="Ivanova N."/>
            <person name="Last F.I."/>
            <person name="Brettin T."/>
            <person name="Detter J.C."/>
            <person name="Han C."/>
            <person name="Larimer F."/>
            <person name="Land M."/>
            <person name="Hauser L."/>
            <person name="Markowitz V."/>
            <person name="Cheng J.-F."/>
            <person name="Hugenholtz P."/>
            <person name="Woyke T."/>
            <person name="Wu D."/>
            <person name="Spring S."/>
            <person name="Schroeder M."/>
            <person name="Brambilla E.-M."/>
            <person name="Klenk H.-P."/>
            <person name="Eisen J.A."/>
        </authorList>
    </citation>
    <scope>NUCLEOTIDE SEQUENCE [LARGE SCALE GENOMIC DNA]</scope>
    <source>
        <strain evidence="6">ATCC BAA-1197 / DSM 17291 / Cas60314</strain>
    </source>
</reference>
<dbReference type="InterPro" id="IPR016181">
    <property type="entry name" value="Acyl_CoA_acyltransferase"/>
</dbReference>
<dbReference type="SUPFAM" id="SSF55729">
    <property type="entry name" value="Acyl-CoA N-acyltransferases (Nat)"/>
    <property type="match status" value="1"/>
</dbReference>
<dbReference type="FunFam" id="3.40.630.30:FF:000064">
    <property type="entry name" value="GNAT family acetyltransferase"/>
    <property type="match status" value="1"/>
</dbReference>
<dbReference type="KEGG" id="tli:Tlie_0324"/>
<dbReference type="Proteomes" id="UP000005868">
    <property type="component" value="Chromosome"/>
</dbReference>
<organism evidence="5 6">
    <name type="scientific">Thermovirga lienii (strain ATCC BAA-1197 / DSM 17291 / Cas60314)</name>
    <dbReference type="NCBI Taxonomy" id="580340"/>
    <lineage>
        <taxon>Bacteria</taxon>
        <taxon>Thermotogati</taxon>
        <taxon>Synergistota</taxon>
        <taxon>Synergistia</taxon>
        <taxon>Synergistales</taxon>
        <taxon>Thermovirgaceae</taxon>
        <taxon>Thermovirga</taxon>
    </lineage>
</organism>
<dbReference type="PROSITE" id="PS51186">
    <property type="entry name" value="GNAT"/>
    <property type="match status" value="1"/>
</dbReference>
<evidence type="ECO:0000259" key="4">
    <source>
        <dbReference type="PROSITE" id="PS51186"/>
    </source>
</evidence>
<keyword evidence="6" id="KW-1185">Reference proteome</keyword>
<evidence type="ECO:0000256" key="3">
    <source>
        <dbReference type="ARBA" id="ARBA00023315"/>
    </source>
</evidence>
<dbReference type="AlphaFoldDB" id="G7V728"/>
<evidence type="ECO:0000256" key="2">
    <source>
        <dbReference type="ARBA" id="ARBA00022679"/>
    </source>
</evidence>
<proteinExistence type="inferred from homology"/>
<dbReference type="CDD" id="cd04301">
    <property type="entry name" value="NAT_SF"/>
    <property type="match status" value="1"/>
</dbReference>
<keyword evidence="3" id="KW-0012">Acyltransferase</keyword>
<dbReference type="STRING" id="580340.Tlie_0324"/>
<dbReference type="PANTHER" id="PTHR10545:SF29">
    <property type="entry name" value="GH14572P-RELATED"/>
    <property type="match status" value="1"/>
</dbReference>
<dbReference type="PANTHER" id="PTHR10545">
    <property type="entry name" value="DIAMINE N-ACETYLTRANSFERASE"/>
    <property type="match status" value="1"/>
</dbReference>
<keyword evidence="2 5" id="KW-0808">Transferase</keyword>
<evidence type="ECO:0000313" key="5">
    <source>
        <dbReference type="EMBL" id="AER66062.1"/>
    </source>
</evidence>
<reference evidence="5 6" key="2">
    <citation type="journal article" date="2012" name="Stand. Genomic Sci.">
        <title>Genome sequence of the moderately thermophilic, amino-acid-degrading and sulfur-reducing bacterium Thermovirga lienii type strain (Cas60314(T)).</title>
        <authorList>
            <person name="Goker M."/>
            <person name="Saunders E."/>
            <person name="Lapidus A."/>
            <person name="Nolan M."/>
            <person name="Lucas S."/>
            <person name="Hammon N."/>
            <person name="Deshpande S."/>
            <person name="Cheng J.F."/>
            <person name="Han C."/>
            <person name="Tapia R."/>
            <person name="Goodwin L.A."/>
            <person name="Pitluck S."/>
            <person name="Liolios K."/>
            <person name="Mavromatis K."/>
            <person name="Pagani I."/>
            <person name="Ivanova N."/>
            <person name="Mikhailova N."/>
            <person name="Pati A."/>
            <person name="Chen A."/>
            <person name="Palaniappan K."/>
            <person name="Land M."/>
            <person name="Chang Y.J."/>
            <person name="Jeffries C.D."/>
            <person name="Brambilla E.M."/>
            <person name="Rohde M."/>
            <person name="Spring S."/>
            <person name="Detter J.C."/>
            <person name="Woyke T."/>
            <person name="Bristow J."/>
            <person name="Eisen J.A."/>
            <person name="Markowitz V."/>
            <person name="Hugenholtz P."/>
            <person name="Kyrpides N.C."/>
            <person name="Klenk H.P."/>
        </authorList>
    </citation>
    <scope>NUCLEOTIDE SEQUENCE [LARGE SCALE GENOMIC DNA]</scope>
    <source>
        <strain evidence="6">ATCC BAA-1197 / DSM 17291 / Cas60314</strain>
    </source>
</reference>
<dbReference type="EMBL" id="CP003096">
    <property type="protein sequence ID" value="AER66062.1"/>
    <property type="molecule type" value="Genomic_DNA"/>
</dbReference>
<evidence type="ECO:0000313" key="6">
    <source>
        <dbReference type="Proteomes" id="UP000005868"/>
    </source>
</evidence>
<accession>G7V728</accession>
<sequence length="175" mass="19813">MKKTIAQVKDLHIKEATEEDIPIILQFIKELAEHEGLLHEVKANEDLLAEHLFGENPKARVIFGCVNDEPIAFALYFFNFSTFEGKPGVYLEDLYVKPSHRGKGVGTILLSYLAHLALQIGGGRLEWCVLTWNTKARAFYESIGAKPQDRIILNRVEGNKLMDLASTFRRLSVQD</sequence>
<gene>
    <name evidence="5" type="ordered locus">Tlie_0324</name>
</gene>
<feature type="domain" description="N-acetyltransferase" evidence="4">
    <location>
        <begin position="11"/>
        <end position="163"/>
    </location>
</feature>
<evidence type="ECO:0000256" key="1">
    <source>
        <dbReference type="ARBA" id="ARBA00008694"/>
    </source>
</evidence>
<dbReference type="GO" id="GO:0008080">
    <property type="term" value="F:N-acetyltransferase activity"/>
    <property type="evidence" value="ECO:0007669"/>
    <property type="project" value="TreeGrafter"/>
</dbReference>
<dbReference type="HOGENOM" id="CLU_013985_41_3_0"/>
<dbReference type="Gene3D" id="3.40.630.30">
    <property type="match status" value="1"/>
</dbReference>
<dbReference type="InterPro" id="IPR051016">
    <property type="entry name" value="Diverse_Substrate_AcTransf"/>
</dbReference>
<dbReference type="InterPro" id="IPR000182">
    <property type="entry name" value="GNAT_dom"/>
</dbReference>
<dbReference type="eggNOG" id="COG0454">
    <property type="taxonomic scope" value="Bacteria"/>
</dbReference>
<name>G7V728_THELD</name>
<dbReference type="Pfam" id="PF00583">
    <property type="entry name" value="Acetyltransf_1"/>
    <property type="match status" value="1"/>
</dbReference>